<dbReference type="EMBL" id="SPVH01000007">
    <property type="protein sequence ID" value="TFW11170.1"/>
    <property type="molecule type" value="Genomic_DNA"/>
</dbReference>
<evidence type="ECO:0000313" key="2">
    <source>
        <dbReference type="Proteomes" id="UP000298216"/>
    </source>
</evidence>
<dbReference type="PROSITE" id="PS51257">
    <property type="entry name" value="PROKAR_LIPOPROTEIN"/>
    <property type="match status" value="1"/>
</dbReference>
<dbReference type="OrthoDB" id="9342567at2"/>
<dbReference type="SUPFAM" id="SSF53335">
    <property type="entry name" value="S-adenosyl-L-methionine-dependent methyltransferases"/>
    <property type="match status" value="1"/>
</dbReference>
<protein>
    <recommendedName>
        <fullName evidence="3">Methyltransferase</fullName>
    </recommendedName>
</protein>
<dbReference type="PIRSF" id="PIRSF031679">
    <property type="entry name" value="Mtase_Alr7345_prd"/>
    <property type="match status" value="1"/>
</dbReference>
<dbReference type="InterPro" id="IPR029063">
    <property type="entry name" value="SAM-dependent_MTases_sf"/>
</dbReference>
<name>A0A4Y9RQ01_9CAUL</name>
<keyword evidence="2" id="KW-1185">Reference proteome</keyword>
<comment type="caution">
    <text evidence="1">The sequence shown here is derived from an EMBL/GenBank/DDBJ whole genome shotgun (WGS) entry which is preliminary data.</text>
</comment>
<dbReference type="InterPro" id="IPR016980">
    <property type="entry name" value="S-AdoMet-dep_MeTrfase_Alr7345"/>
</dbReference>
<dbReference type="Proteomes" id="UP000298216">
    <property type="component" value="Unassembled WGS sequence"/>
</dbReference>
<organism evidence="1 2">
    <name type="scientific">Brevundimonas intermedia</name>
    <dbReference type="NCBI Taxonomy" id="74315"/>
    <lineage>
        <taxon>Bacteria</taxon>
        <taxon>Pseudomonadati</taxon>
        <taxon>Pseudomonadota</taxon>
        <taxon>Alphaproteobacteria</taxon>
        <taxon>Caulobacterales</taxon>
        <taxon>Caulobacteraceae</taxon>
        <taxon>Brevundimonas</taxon>
    </lineage>
</organism>
<dbReference type="Gene3D" id="3.40.50.150">
    <property type="entry name" value="Vaccinia Virus protein VP39"/>
    <property type="match status" value="1"/>
</dbReference>
<evidence type="ECO:0008006" key="3">
    <source>
        <dbReference type="Google" id="ProtNLM"/>
    </source>
</evidence>
<sequence length="289" mass="31414">MRAYRRKSWEMTMIKRLAAGAAVLALATGLSACIIVSSDGGSRTVVKSAEDYALMVDQAAADAEPAGFGDLYREAISDPKRPAEEVARDPLRHPAEILAFAQVAPGDKVADIRPGAGYFTRLFSDVVGPTGRVYAFVPERTMARENAGADALVAAYSNVTRVNGLLDSMTYAEPLDMIFMSQEYHDFHIPGFNTDVAKMNAAVFAALKPGGRYILIDHEAAPGTGISAVQTLHRIEGDYLKREVEAAGFIYEDESTAVANPADDHSLNVFDEKIRGKTDQFVYRFRKPG</sequence>
<evidence type="ECO:0000313" key="1">
    <source>
        <dbReference type="EMBL" id="TFW11170.1"/>
    </source>
</evidence>
<gene>
    <name evidence="1" type="ORF">EGY25_16020</name>
</gene>
<dbReference type="AlphaFoldDB" id="A0A4Y9RQ01"/>
<reference evidence="1 2" key="1">
    <citation type="submission" date="2019-03" db="EMBL/GenBank/DDBJ databases">
        <title>Draft genome of Brevundimonas sp. a heavy metal resistant soil bacteria.</title>
        <authorList>
            <person name="Soto J."/>
        </authorList>
    </citation>
    <scope>NUCLEOTIDE SEQUENCE [LARGE SCALE GENOMIC DNA]</scope>
    <source>
        <strain evidence="1 2">B-10</strain>
    </source>
</reference>
<proteinExistence type="predicted"/>
<accession>A0A4Y9RQ01</accession>